<organism evidence="3 4">
    <name type="scientific">Diploscapter pachys</name>
    <dbReference type="NCBI Taxonomy" id="2018661"/>
    <lineage>
        <taxon>Eukaryota</taxon>
        <taxon>Metazoa</taxon>
        <taxon>Ecdysozoa</taxon>
        <taxon>Nematoda</taxon>
        <taxon>Chromadorea</taxon>
        <taxon>Rhabditida</taxon>
        <taxon>Rhabditina</taxon>
        <taxon>Rhabditomorpha</taxon>
        <taxon>Rhabditoidea</taxon>
        <taxon>Rhabditidae</taxon>
        <taxon>Diploscapter</taxon>
    </lineage>
</organism>
<proteinExistence type="predicted"/>
<evidence type="ECO:0000313" key="3">
    <source>
        <dbReference type="EMBL" id="PAV71453.1"/>
    </source>
</evidence>
<keyword evidence="4" id="KW-1185">Reference proteome</keyword>
<evidence type="ECO:0000256" key="1">
    <source>
        <dbReference type="SAM" id="MobiDB-lite"/>
    </source>
</evidence>
<dbReference type="Proteomes" id="UP000218231">
    <property type="component" value="Unassembled WGS sequence"/>
</dbReference>
<feature type="signal peptide" evidence="2">
    <location>
        <begin position="1"/>
        <end position="16"/>
    </location>
</feature>
<dbReference type="EMBL" id="LIAE01009019">
    <property type="protein sequence ID" value="PAV71453.1"/>
    <property type="molecule type" value="Genomic_DNA"/>
</dbReference>
<evidence type="ECO:0000313" key="4">
    <source>
        <dbReference type="Proteomes" id="UP000218231"/>
    </source>
</evidence>
<keyword evidence="2" id="KW-0732">Signal</keyword>
<feature type="chain" id="PRO_5012945965" evidence="2">
    <location>
        <begin position="17"/>
        <end position="1287"/>
    </location>
</feature>
<protein>
    <submittedName>
        <fullName evidence="3">Uncharacterized protein</fullName>
    </submittedName>
</protein>
<dbReference type="Pfam" id="PF11752">
    <property type="entry name" value="DUF3309"/>
    <property type="match status" value="1"/>
</dbReference>
<dbReference type="AntiFam" id="ANF00201">
    <property type="entry name" value="Shadow ORF (opposite gacS)"/>
</dbReference>
<dbReference type="InterPro" id="IPR021738">
    <property type="entry name" value="DUF3309"/>
</dbReference>
<sequence>MTTILIIILILLLIGGLPVFPHSRAWGYGPSGIIGVVLHHRMQGLSISAQSFKIQGLAGTTAFEPLAGVDKVNRAQDACAALDPVNLRLGAPAQLAVQLQVTAHHLAQAAADAQAKPGTAARGLGLVAGLAKGLAQLGQFGLGNADTGVLDDQAYHQAIAAGLSTDTHLYPPLRGELDRITQQVRQHLPKAHRVKQHRAVNFSLNSQIEPQSLVTGLVVEPLDNLRHLLAQACHCRRQLQLARLDTGYIEDIADQLLESPGSVSGHLDGQVIEHALARLALGKFQHAQKGMQRRTDFMAHGCQKMRLGVACCLGPLLGPPQLHLQTAAEKSQQQVRPVPLPGTGGNDQRTAPAPDQSIDFAWGKVEHCLVKDALEMNRPRAAGEREMRRWQGQTADPQPPRCQPPPVQLGQLSWPVGVPLHHQYIRRAQIASTESQALSTRRAVGQAGNQLCLSHTHLLDHLCRSTTCFDLKLQARSPTKQLQQIEAQPLQLPFTIAIAQRHRLFIHQDLDAWRDAWRPVHGSRSGVPTLVNIRMLITKAVQYPIHQADQRLVVPGHGKTDSLAGQGRMANFLGTVPLVAAQEITASQRAAQIKVGVTQGEGRQGTERRGMKLDFGQGVQRLNLFTRAVSVDQRQPEAGAPADSFPRMLLRGDQQGAILSIGRRQMQTCLKRLLWADGPEQVDTALAQGSCRLGERCKHLQLHFEAQLARQQPDVVGGDALVGLPCGKHVERWIVTGDHAQAQLAVLPQPTQFLVIQGRRRRLWGGTCMQLHGPASWQVAKPPQYPYQQGTQEHGDRAQMSALRRAKSARSINELSRSFSSRRIFLHAAQRVGLGQLRGQHHYTGERPQGLDPGDYFQPVQARHGDIENHQVRCLLTGQAHRVDAIVGLADDLQALLAQQHTDSAADERVVVDHKGSVHSVYLARYVSRLKLGVEDNGDLAGIITARVLEHRLYIIASHLEMQLAWSVQRWHGGLELKRREAASRQLQAFHRLAPVLDTRRQTHGDLHGHLFPFVTADRAMRAHVVLAKLVDLERAGGPHPERQVAIDALRRLATCQPGLPAVPGLQHSAIRAGWKLEHEGVLHIEFEIDGEAVTTQVADIVTKVEITARSDAKGGEAPVLAGLEPVRWRYVQVETHTEFFHVSLHHSACGGIGATRPASSRRQRITETPKHPSPAIPPTAGRSTTGNTSSEYPAIGWIAIESCALGNHAEQRPLEAHSSRLTGFIVVDIHLTPPGKLQEELVARIRRLLYRFFREGNRQVDRRDPSARGRPVPAHPTRWGCVFEAT</sequence>
<gene>
    <name evidence="3" type="ORF">WR25_01306</name>
</gene>
<feature type="region of interest" description="Disordered" evidence="1">
    <location>
        <begin position="326"/>
        <end position="354"/>
    </location>
</feature>
<comment type="caution">
    <text evidence="3">The sequence shown here is derived from an EMBL/GenBank/DDBJ whole genome shotgun (WGS) entry which is preliminary data.</text>
</comment>
<accession>A0A2A2KC56</accession>
<reference evidence="3 4" key="1">
    <citation type="journal article" date="2017" name="Curr. Biol.">
        <title>Genome architecture and evolution of a unichromosomal asexual nematode.</title>
        <authorList>
            <person name="Fradin H."/>
            <person name="Zegar C."/>
            <person name="Gutwein M."/>
            <person name="Lucas J."/>
            <person name="Kovtun M."/>
            <person name="Corcoran D."/>
            <person name="Baugh L.R."/>
            <person name="Kiontke K."/>
            <person name="Gunsalus K."/>
            <person name="Fitch D.H."/>
            <person name="Piano F."/>
        </authorList>
    </citation>
    <scope>NUCLEOTIDE SEQUENCE [LARGE SCALE GENOMIC DNA]</scope>
    <source>
        <strain evidence="3">PF1309</strain>
    </source>
</reference>
<evidence type="ECO:0000256" key="2">
    <source>
        <dbReference type="SAM" id="SignalP"/>
    </source>
</evidence>
<feature type="region of interest" description="Disordered" evidence="1">
    <location>
        <begin position="1154"/>
        <end position="1189"/>
    </location>
</feature>
<name>A0A2A2KC56_9BILA</name>